<proteinExistence type="predicted"/>
<dbReference type="Proteomes" id="UP000241848">
    <property type="component" value="Unassembled WGS sequence"/>
</dbReference>
<evidence type="ECO:0000313" key="2">
    <source>
        <dbReference type="EMBL" id="PSR20842.1"/>
    </source>
</evidence>
<dbReference type="GO" id="GO:0047617">
    <property type="term" value="F:fatty acyl-CoA hydrolase activity"/>
    <property type="evidence" value="ECO:0007669"/>
    <property type="project" value="TreeGrafter"/>
</dbReference>
<keyword evidence="1" id="KW-0378">Hydrolase</keyword>
<evidence type="ECO:0000256" key="1">
    <source>
        <dbReference type="ARBA" id="ARBA00022801"/>
    </source>
</evidence>
<gene>
    <name evidence="2" type="ORF">C7B45_13210</name>
</gene>
<sequence length="138" mass="15870">MIFHGYDTVMFGDVDASGIGHFAHQVHFLERAEFQFMEHLHLDPRHWFLTQYLFPRVHLEVDYVSPLRFGDNMRFDVQIGHLGNTSYALHVDVINLTTQQSTMSAAVTIVVLDSASRRPCPIPVEMRTAFEPYLMTSS</sequence>
<dbReference type="AlphaFoldDB" id="A0A2T2WF19"/>
<accession>A0A2T2WF19</accession>
<protein>
    <submittedName>
        <fullName evidence="2">Acyl-CoA thioesterase</fullName>
    </submittedName>
</protein>
<evidence type="ECO:0000313" key="3">
    <source>
        <dbReference type="Proteomes" id="UP000241848"/>
    </source>
</evidence>
<reference evidence="2 3" key="1">
    <citation type="journal article" date="2014" name="BMC Genomics">
        <title>Comparison of environmental and isolate Sulfobacillus genomes reveals diverse carbon, sulfur, nitrogen, and hydrogen metabolisms.</title>
        <authorList>
            <person name="Justice N.B."/>
            <person name="Norman A."/>
            <person name="Brown C.T."/>
            <person name="Singh A."/>
            <person name="Thomas B.C."/>
            <person name="Banfield J.F."/>
        </authorList>
    </citation>
    <scope>NUCLEOTIDE SEQUENCE [LARGE SCALE GENOMIC DNA]</scope>
    <source>
        <strain evidence="2">AMDSBA3</strain>
    </source>
</reference>
<name>A0A2T2WF19_9FIRM</name>
<comment type="caution">
    <text evidence="2">The sequence shown here is derived from an EMBL/GenBank/DDBJ whole genome shotgun (WGS) entry which is preliminary data.</text>
</comment>
<dbReference type="PANTHER" id="PTHR31793:SF37">
    <property type="entry name" value="ACYL-COA THIOESTER HYDROLASE YBGC"/>
    <property type="match status" value="1"/>
</dbReference>
<dbReference type="InterPro" id="IPR029069">
    <property type="entry name" value="HotDog_dom_sf"/>
</dbReference>
<dbReference type="SUPFAM" id="SSF54637">
    <property type="entry name" value="Thioesterase/thiol ester dehydrase-isomerase"/>
    <property type="match status" value="1"/>
</dbReference>
<dbReference type="PANTHER" id="PTHR31793">
    <property type="entry name" value="4-HYDROXYBENZOYL-COA THIOESTERASE FAMILY MEMBER"/>
    <property type="match status" value="1"/>
</dbReference>
<dbReference type="EMBL" id="PXYV01000049">
    <property type="protein sequence ID" value="PSR20842.1"/>
    <property type="molecule type" value="Genomic_DNA"/>
</dbReference>
<dbReference type="Pfam" id="PF13279">
    <property type="entry name" value="4HBT_2"/>
    <property type="match status" value="1"/>
</dbReference>
<organism evidence="2 3">
    <name type="scientific">Sulfobacillus acidophilus</name>
    <dbReference type="NCBI Taxonomy" id="53633"/>
    <lineage>
        <taxon>Bacteria</taxon>
        <taxon>Bacillati</taxon>
        <taxon>Bacillota</taxon>
        <taxon>Clostridia</taxon>
        <taxon>Eubacteriales</taxon>
        <taxon>Clostridiales Family XVII. Incertae Sedis</taxon>
        <taxon>Sulfobacillus</taxon>
    </lineage>
</organism>
<dbReference type="InterPro" id="IPR050563">
    <property type="entry name" value="4-hydroxybenzoyl-CoA_TE"/>
</dbReference>
<dbReference type="CDD" id="cd00586">
    <property type="entry name" value="4HBT"/>
    <property type="match status" value="1"/>
</dbReference>
<dbReference type="Gene3D" id="3.10.129.10">
    <property type="entry name" value="Hotdog Thioesterase"/>
    <property type="match status" value="1"/>
</dbReference>